<name>A0A8B6M4I9_METTU</name>
<reference evidence="1 2" key="1">
    <citation type="submission" date="2019-05" db="EMBL/GenBank/DDBJ databases">
        <authorList>
            <person name="Farhan Ul Haque M."/>
        </authorList>
    </citation>
    <scope>NUCLEOTIDE SEQUENCE [LARGE SCALE GENOMIC DNA]</scope>
    <source>
        <strain evidence="1">2</strain>
    </source>
</reference>
<sequence>MTQEDAFWHMALNVAGTDDNFTIRMFSYPSELVSALCLEVHFECQLTFQPAVTLQDFERLSEGFYIQIPSLGFPRQPFDLVPSEYAF</sequence>
<proteinExistence type="predicted"/>
<protein>
    <submittedName>
        <fullName evidence="1">Uncharacterized protein</fullName>
    </submittedName>
</protein>
<accession>A0A8B6M4I9</accession>
<evidence type="ECO:0000313" key="2">
    <source>
        <dbReference type="Proteomes" id="UP000485880"/>
    </source>
</evidence>
<evidence type="ECO:0000313" key="1">
    <source>
        <dbReference type="EMBL" id="VTZ49706.1"/>
    </source>
</evidence>
<gene>
    <name evidence="1" type="ORF">MPC4_190019</name>
</gene>
<comment type="caution">
    <text evidence="1">The sequence shown here is derived from an EMBL/GenBank/DDBJ whole genome shotgun (WGS) entry which is preliminary data.</text>
</comment>
<keyword evidence="2" id="KW-1185">Reference proteome</keyword>
<dbReference type="EMBL" id="CABFMQ020000075">
    <property type="protein sequence ID" value="VTZ49706.1"/>
    <property type="molecule type" value="Genomic_DNA"/>
</dbReference>
<dbReference type="Proteomes" id="UP000485880">
    <property type="component" value="Unassembled WGS sequence"/>
</dbReference>
<organism evidence="1 2">
    <name type="scientific">Methylocella tundrae</name>
    <dbReference type="NCBI Taxonomy" id="227605"/>
    <lineage>
        <taxon>Bacteria</taxon>
        <taxon>Pseudomonadati</taxon>
        <taxon>Pseudomonadota</taxon>
        <taxon>Alphaproteobacteria</taxon>
        <taxon>Hyphomicrobiales</taxon>
        <taxon>Beijerinckiaceae</taxon>
        <taxon>Methylocella</taxon>
    </lineage>
</organism>
<dbReference type="AlphaFoldDB" id="A0A8B6M4I9"/>